<evidence type="ECO:0000313" key="3">
    <source>
        <dbReference type="Proteomes" id="UP000482800"/>
    </source>
</evidence>
<proteinExistence type="predicted"/>
<dbReference type="EMBL" id="BLPF01000002">
    <property type="protein sequence ID" value="GFJ81824.1"/>
    <property type="molecule type" value="Genomic_DNA"/>
</dbReference>
<dbReference type="Proteomes" id="UP000482800">
    <property type="component" value="Unassembled WGS sequence"/>
</dbReference>
<organism evidence="2 3">
    <name type="scientific">Phytohabitans houttuyneae</name>
    <dbReference type="NCBI Taxonomy" id="1076126"/>
    <lineage>
        <taxon>Bacteria</taxon>
        <taxon>Bacillati</taxon>
        <taxon>Actinomycetota</taxon>
        <taxon>Actinomycetes</taxon>
        <taxon>Micromonosporales</taxon>
        <taxon>Micromonosporaceae</taxon>
    </lineage>
</organism>
<feature type="region of interest" description="Disordered" evidence="1">
    <location>
        <begin position="198"/>
        <end position="219"/>
    </location>
</feature>
<evidence type="ECO:0000313" key="2">
    <source>
        <dbReference type="EMBL" id="GFJ81824.1"/>
    </source>
</evidence>
<dbReference type="AlphaFoldDB" id="A0A6V8KDF3"/>
<reference evidence="2 3" key="1">
    <citation type="submission" date="2020-03" db="EMBL/GenBank/DDBJ databases">
        <title>Whole genome shotgun sequence of Phytohabitans houttuyneae NBRC 108639.</title>
        <authorList>
            <person name="Komaki H."/>
            <person name="Tamura T."/>
        </authorList>
    </citation>
    <scope>NUCLEOTIDE SEQUENCE [LARGE SCALE GENOMIC DNA]</scope>
    <source>
        <strain evidence="2 3">NBRC 108639</strain>
    </source>
</reference>
<reference evidence="2 3" key="2">
    <citation type="submission" date="2020-03" db="EMBL/GenBank/DDBJ databases">
        <authorList>
            <person name="Ichikawa N."/>
            <person name="Kimura A."/>
            <person name="Kitahashi Y."/>
            <person name="Uohara A."/>
        </authorList>
    </citation>
    <scope>NUCLEOTIDE SEQUENCE [LARGE SCALE GENOMIC DNA]</scope>
    <source>
        <strain evidence="2 3">NBRC 108639</strain>
    </source>
</reference>
<feature type="compositionally biased region" description="Basic and acidic residues" evidence="1">
    <location>
        <begin position="203"/>
        <end position="219"/>
    </location>
</feature>
<gene>
    <name evidence="2" type="ORF">Phou_060040</name>
</gene>
<protein>
    <submittedName>
        <fullName evidence="2">Uncharacterized protein</fullName>
    </submittedName>
</protein>
<comment type="caution">
    <text evidence="2">The sequence shown here is derived from an EMBL/GenBank/DDBJ whole genome shotgun (WGS) entry which is preliminary data.</text>
</comment>
<accession>A0A6V8KDF3</accession>
<keyword evidence="3" id="KW-1185">Reference proteome</keyword>
<evidence type="ECO:0000256" key="1">
    <source>
        <dbReference type="SAM" id="MobiDB-lite"/>
    </source>
</evidence>
<sequence length="219" mass="23224">MAGAAAGLVRVGDRVAQRGELGVHALPPPVGAGPFEQLERLRELRARRGGAAMATQPLAVRQPGARHVVRRASVDLQRRLEALSGLGVVRQQRLTAQQERAAHRARGVLGPLGQRRQVRARAVGVAGAHRGFDVVGDRAARHVPAGRALADLFQPVQRGARVAGSEVQQRERPRRLCRCHAVVSRVGQHPLGLLPAGGAVATDRGEPGGDGAEHHDLHA</sequence>
<name>A0A6V8KDF3_9ACTN</name>